<evidence type="ECO:0000313" key="1">
    <source>
        <dbReference type="EMBL" id="MDP9800780.1"/>
    </source>
</evidence>
<dbReference type="RefSeq" id="WP_278058225.1">
    <property type="nucleotide sequence ID" value="NZ_CP121247.1"/>
</dbReference>
<evidence type="ECO:0008006" key="3">
    <source>
        <dbReference type="Google" id="ProtNLM"/>
    </source>
</evidence>
<gene>
    <name evidence="1" type="ORF">J2S49_000856</name>
</gene>
<dbReference type="InterPro" id="IPR004260">
    <property type="entry name" value="Pyr-dimer_DNA_glycosylase"/>
</dbReference>
<dbReference type="Proteomes" id="UP001235966">
    <property type="component" value="Unassembled WGS sequence"/>
</dbReference>
<comment type="caution">
    <text evidence="1">The sequence shown here is derived from an EMBL/GenBank/DDBJ whole genome shotgun (WGS) entry which is preliminary data.</text>
</comment>
<sequence length="164" mass="18233">MRLWSLHPSLLDRAALVAGWREALLAQAVLAGRTRGYTNHPQLSRFRKSADPRGAIAAFLDAIQTEATARGYNFDATRIDPVERYTGTITVTDSQLAYELTHLITKVEKRNPSWLPSLARRLGSAGNEWDPSRADSTLPTQLAIPAHPMFAVVDGPIEDWERVN</sequence>
<dbReference type="Pfam" id="PF03013">
    <property type="entry name" value="Pyr_excise"/>
    <property type="match status" value="1"/>
</dbReference>
<dbReference type="EMBL" id="JAUSQW010000001">
    <property type="protein sequence ID" value="MDP9800780.1"/>
    <property type="molecule type" value="Genomic_DNA"/>
</dbReference>
<name>A0ABT9NAN1_9ACTO</name>
<keyword evidence="2" id="KW-1185">Reference proteome</keyword>
<proteinExistence type="predicted"/>
<evidence type="ECO:0000313" key="2">
    <source>
        <dbReference type="Proteomes" id="UP001235966"/>
    </source>
</evidence>
<organism evidence="1 2">
    <name type="scientific">Arcanobacterium wilhelmae</name>
    <dbReference type="NCBI Taxonomy" id="1803177"/>
    <lineage>
        <taxon>Bacteria</taxon>
        <taxon>Bacillati</taxon>
        <taxon>Actinomycetota</taxon>
        <taxon>Actinomycetes</taxon>
        <taxon>Actinomycetales</taxon>
        <taxon>Actinomycetaceae</taxon>
        <taxon>Arcanobacterium</taxon>
    </lineage>
</organism>
<accession>A0ABT9NAN1</accession>
<protein>
    <recommendedName>
        <fullName evidence="3">Pyrimidine dimer DNA glycosylase /DNA-(Apurinic or apyrimidinic site) lyase</fullName>
    </recommendedName>
</protein>
<reference evidence="1 2" key="1">
    <citation type="submission" date="2023-07" db="EMBL/GenBank/DDBJ databases">
        <title>Sequencing the genomes of 1000 actinobacteria strains.</title>
        <authorList>
            <person name="Klenk H.-P."/>
        </authorList>
    </citation>
    <scope>NUCLEOTIDE SEQUENCE [LARGE SCALE GENOMIC DNA]</scope>
    <source>
        <strain evidence="1 2">DSM 102162</strain>
    </source>
</reference>